<evidence type="ECO:0000256" key="3">
    <source>
        <dbReference type="ARBA" id="ARBA00022448"/>
    </source>
</evidence>
<dbReference type="PANTHER" id="PTHR30294">
    <property type="entry name" value="MEMBRANE COMPONENT OF ABC TRANSPORTER YHHJ-RELATED"/>
    <property type="match status" value="1"/>
</dbReference>
<keyword evidence="6 8" id="KW-1133">Transmembrane helix</keyword>
<dbReference type="GO" id="GO:0043190">
    <property type="term" value="C:ATP-binding cassette (ABC) transporter complex"/>
    <property type="evidence" value="ECO:0007669"/>
    <property type="project" value="InterPro"/>
</dbReference>
<feature type="transmembrane region" description="Helical" evidence="8">
    <location>
        <begin position="255"/>
        <end position="277"/>
    </location>
</feature>
<dbReference type="PROSITE" id="PS51012">
    <property type="entry name" value="ABC_TM2"/>
    <property type="match status" value="1"/>
</dbReference>
<evidence type="ECO:0000259" key="9">
    <source>
        <dbReference type="PROSITE" id="PS51012"/>
    </source>
</evidence>
<sequence>MNGLVRIKAIVFKELRQLSRDRLTFGMIVMIPLVQLILFGYAINTDVRHIPVGLVDQSHSQASRLLSETVRASQVVEFKTVYVSADQAKKAIQAGEIRAALVIPPDLNQRIAQDRVLAQWMVDGSDSVIGATIQGLQNMPFTTNNKLANQQVDPNAKTKTFEIALFYNPSRRSAVNIVPGLLGVILTMTMVLFTSIAIVREREQGNLELLITTPVTSLELMVAKIIPYIFVGMVQVALVLGLGHFIFAVPINGDLVQVFLAALLFICASLTLGLMISTVAKTQLQAMQMTVFVLLPSILLSGFMFPYEGMPVVAQWIAEVLPATHFMRLIRGVVLRSAELSEMWKDTLWLLGFTLIGIVLASLRFKKSLD</sequence>
<feature type="domain" description="ABC transmembrane type-2" evidence="9">
    <location>
        <begin position="141"/>
        <end position="368"/>
    </location>
</feature>
<evidence type="ECO:0000256" key="6">
    <source>
        <dbReference type="ARBA" id="ARBA00022989"/>
    </source>
</evidence>
<dbReference type="AlphaFoldDB" id="A0A1G7Z5F7"/>
<evidence type="ECO:0000256" key="7">
    <source>
        <dbReference type="ARBA" id="ARBA00023136"/>
    </source>
</evidence>
<dbReference type="PANTHER" id="PTHR30294:SF29">
    <property type="entry name" value="MULTIDRUG ABC TRANSPORTER PERMEASE YBHS-RELATED"/>
    <property type="match status" value="1"/>
</dbReference>
<keyword evidence="7 8" id="KW-0472">Membrane</keyword>
<dbReference type="InterPro" id="IPR051449">
    <property type="entry name" value="ABC-2_transporter_component"/>
</dbReference>
<dbReference type="InterPro" id="IPR047817">
    <property type="entry name" value="ABC2_TM_bact-type"/>
</dbReference>
<feature type="transmembrane region" description="Helical" evidence="8">
    <location>
        <begin position="23"/>
        <end position="43"/>
    </location>
</feature>
<evidence type="ECO:0000313" key="11">
    <source>
        <dbReference type="Proteomes" id="UP000198854"/>
    </source>
</evidence>
<dbReference type="Gene3D" id="3.40.1710.10">
    <property type="entry name" value="abc type-2 transporter like domain"/>
    <property type="match status" value="1"/>
</dbReference>
<comment type="subcellular location">
    <subcellularLocation>
        <location evidence="8">Cell inner membrane</location>
        <topology evidence="8">Multi-pass membrane protein</topology>
    </subcellularLocation>
    <subcellularLocation>
        <location evidence="1">Cell membrane</location>
        <topology evidence="1">Multi-pass membrane protein</topology>
    </subcellularLocation>
</comment>
<evidence type="ECO:0000256" key="1">
    <source>
        <dbReference type="ARBA" id="ARBA00004651"/>
    </source>
</evidence>
<dbReference type="EMBL" id="FNDD01000007">
    <property type="protein sequence ID" value="SDH03914.1"/>
    <property type="molecule type" value="Genomic_DNA"/>
</dbReference>
<dbReference type="STRING" id="861298.SAMN04488136_1077"/>
<dbReference type="InterPro" id="IPR013525">
    <property type="entry name" value="ABC2_TM"/>
</dbReference>
<accession>A0A1G7Z5F7</accession>
<keyword evidence="3 8" id="KW-0813">Transport</keyword>
<evidence type="ECO:0000313" key="10">
    <source>
        <dbReference type="EMBL" id="SDH03914.1"/>
    </source>
</evidence>
<evidence type="ECO:0000256" key="5">
    <source>
        <dbReference type="ARBA" id="ARBA00022692"/>
    </source>
</evidence>
<reference evidence="10 11" key="1">
    <citation type="submission" date="2016-10" db="EMBL/GenBank/DDBJ databases">
        <authorList>
            <person name="de Groot N.N."/>
        </authorList>
    </citation>
    <scope>NUCLEOTIDE SEQUENCE [LARGE SCALE GENOMIC DNA]</scope>
    <source>
        <strain evidence="10 11">CGMCC 1.10228</strain>
    </source>
</reference>
<dbReference type="InterPro" id="IPR000412">
    <property type="entry name" value="ABC_2_transport"/>
</dbReference>
<dbReference type="Pfam" id="PF12698">
    <property type="entry name" value="ABC2_membrane_3"/>
    <property type="match status" value="1"/>
</dbReference>
<feature type="transmembrane region" description="Helical" evidence="8">
    <location>
        <begin position="289"/>
        <end position="307"/>
    </location>
</feature>
<dbReference type="PRINTS" id="PR00164">
    <property type="entry name" value="ABC2TRNSPORT"/>
</dbReference>
<comment type="similarity">
    <text evidence="2 8">Belongs to the ABC-2 integral membrane protein family.</text>
</comment>
<proteinExistence type="inferred from homology"/>
<dbReference type="RefSeq" id="WP_093271663.1">
    <property type="nucleotide sequence ID" value="NZ_FNDD01000007.1"/>
</dbReference>
<organism evidence="10 11">
    <name type="scientific">Vibrio xiamenensis</name>
    <dbReference type="NCBI Taxonomy" id="861298"/>
    <lineage>
        <taxon>Bacteria</taxon>
        <taxon>Pseudomonadati</taxon>
        <taxon>Pseudomonadota</taxon>
        <taxon>Gammaproteobacteria</taxon>
        <taxon>Vibrionales</taxon>
        <taxon>Vibrionaceae</taxon>
        <taxon>Vibrio</taxon>
    </lineage>
</organism>
<evidence type="ECO:0000256" key="4">
    <source>
        <dbReference type="ARBA" id="ARBA00022475"/>
    </source>
</evidence>
<evidence type="ECO:0000256" key="2">
    <source>
        <dbReference type="ARBA" id="ARBA00007783"/>
    </source>
</evidence>
<feature type="transmembrane region" description="Helical" evidence="8">
    <location>
        <begin position="225"/>
        <end position="249"/>
    </location>
</feature>
<evidence type="ECO:0000256" key="8">
    <source>
        <dbReference type="RuleBase" id="RU361157"/>
    </source>
</evidence>
<feature type="transmembrane region" description="Helical" evidence="8">
    <location>
        <begin position="347"/>
        <end position="365"/>
    </location>
</feature>
<feature type="transmembrane region" description="Helical" evidence="8">
    <location>
        <begin position="177"/>
        <end position="199"/>
    </location>
</feature>
<protein>
    <recommendedName>
        <fullName evidence="8">Transport permease protein</fullName>
    </recommendedName>
</protein>
<dbReference type="Proteomes" id="UP000198854">
    <property type="component" value="Unassembled WGS sequence"/>
</dbReference>
<dbReference type="GO" id="GO:0140359">
    <property type="term" value="F:ABC-type transporter activity"/>
    <property type="evidence" value="ECO:0007669"/>
    <property type="project" value="InterPro"/>
</dbReference>
<keyword evidence="11" id="KW-1185">Reference proteome</keyword>
<name>A0A1G7Z5F7_9VIBR</name>
<keyword evidence="5 8" id="KW-0812">Transmembrane</keyword>
<dbReference type="OrthoDB" id="9808686at2"/>
<keyword evidence="4 8" id="KW-1003">Cell membrane</keyword>
<gene>
    <name evidence="10" type="ORF">SAMN04488136_1077</name>
</gene>